<dbReference type="GO" id="GO:0016020">
    <property type="term" value="C:membrane"/>
    <property type="evidence" value="ECO:0007669"/>
    <property type="project" value="UniProtKB-SubCell"/>
</dbReference>
<feature type="transmembrane region" description="Helical" evidence="6">
    <location>
        <begin position="313"/>
        <end position="337"/>
    </location>
</feature>
<keyword evidence="3 6" id="KW-0812">Transmembrane</keyword>
<dbReference type="STRING" id="585506.HMPREF0877_0817"/>
<evidence type="ECO:0000256" key="3">
    <source>
        <dbReference type="ARBA" id="ARBA00022692"/>
    </source>
</evidence>
<accession>C5RA22</accession>
<evidence type="ECO:0000256" key="4">
    <source>
        <dbReference type="ARBA" id="ARBA00022989"/>
    </source>
</evidence>
<evidence type="ECO:0000313" key="7">
    <source>
        <dbReference type="EMBL" id="EER74876.1"/>
    </source>
</evidence>
<feature type="transmembrane region" description="Helical" evidence="6">
    <location>
        <begin position="161"/>
        <end position="179"/>
    </location>
</feature>
<evidence type="ECO:0000256" key="5">
    <source>
        <dbReference type="ARBA" id="ARBA00023136"/>
    </source>
</evidence>
<evidence type="ECO:0000313" key="8">
    <source>
        <dbReference type="Proteomes" id="UP000004528"/>
    </source>
</evidence>
<dbReference type="Proteomes" id="UP000004528">
    <property type="component" value="Unassembled WGS sequence"/>
</dbReference>
<comment type="subcellular location">
    <subcellularLocation>
        <location evidence="1">Membrane</location>
        <topology evidence="1">Multi-pass membrane protein</topology>
    </subcellularLocation>
</comment>
<protein>
    <submittedName>
        <fullName evidence="7">Integral membrane protein, TerC family</fullName>
    </submittedName>
</protein>
<keyword evidence="8" id="KW-1185">Reference proteome</keyword>
<comment type="caution">
    <text evidence="7">The sequence shown here is derived from an EMBL/GenBank/DDBJ whole genome shotgun (WGS) entry which is preliminary data.</text>
</comment>
<dbReference type="HOGENOM" id="CLU_045644_1_2_9"/>
<dbReference type="InterPro" id="IPR005496">
    <property type="entry name" value="Integral_membrane_TerC"/>
</dbReference>
<dbReference type="PANTHER" id="PTHR30238">
    <property type="entry name" value="MEMBRANE BOUND PREDICTED REDOX MODULATOR"/>
    <property type="match status" value="1"/>
</dbReference>
<dbReference type="InterPro" id="IPR022369">
    <property type="entry name" value="Integral_membrane_TerC_rswitch"/>
</dbReference>
<evidence type="ECO:0000256" key="1">
    <source>
        <dbReference type="ARBA" id="ARBA00004141"/>
    </source>
</evidence>
<feature type="transmembrane region" description="Helical" evidence="6">
    <location>
        <begin position="7"/>
        <end position="23"/>
    </location>
</feature>
<dbReference type="EMBL" id="ACKU01000012">
    <property type="protein sequence ID" value="EER74876.1"/>
    <property type="molecule type" value="Genomic_DNA"/>
</dbReference>
<keyword evidence="5 6" id="KW-0472">Membrane</keyword>
<dbReference type="Pfam" id="PF03741">
    <property type="entry name" value="TerC"/>
    <property type="match status" value="1"/>
</dbReference>
<evidence type="ECO:0000256" key="2">
    <source>
        <dbReference type="ARBA" id="ARBA00007511"/>
    </source>
</evidence>
<dbReference type="AlphaFoldDB" id="C5RA22"/>
<comment type="similarity">
    <text evidence="2">Belongs to the TerC family.</text>
</comment>
<dbReference type="PANTHER" id="PTHR30238:SF0">
    <property type="entry name" value="THYLAKOID MEMBRANE PROTEIN TERC, CHLOROPLASTIC"/>
    <property type="match status" value="1"/>
</dbReference>
<proteinExistence type="inferred from homology"/>
<feature type="transmembrane region" description="Helical" evidence="6">
    <location>
        <begin position="68"/>
        <end position="88"/>
    </location>
</feature>
<feature type="transmembrane region" description="Helical" evidence="6">
    <location>
        <begin position="224"/>
        <end position="247"/>
    </location>
</feature>
<dbReference type="NCBIfam" id="TIGR03718">
    <property type="entry name" value="R_switched_Alx"/>
    <property type="match status" value="1"/>
</dbReference>
<sequence length="346" mass="39473">MFKVSSGILYRLCIVYIVTLSVPQKKVEISMEVSLGYWVLFFIFVIIMLALDLGVFHRGNHAPTMRSSLLWSAFWIILAFIFSGIIWTTMGSGHALDFITAYLLEKSLSIDNLFIFILVFGFFNIDIKYQHRLLFWGVFGALIMRVLFIFGGAALLERFVWLMYLFGIFLIITGIRMLFEKEEQQDLNDNRLIKLLRKILPMKEDVIEPHFIVKENGKRYATQFLIALLFIEGTDLLFAVDSIPAVLAVTQNTFIVVTSNVFAIMGLRSLYFALSSILPMFRYIKYALAGILAFIGVKMIFNEGMKALGSTLHISNIFSLVIIISLLTIAIVASVIVGRVEKRRRL</sequence>
<feature type="transmembrane region" description="Helical" evidence="6">
    <location>
        <begin position="133"/>
        <end position="155"/>
    </location>
</feature>
<gene>
    <name evidence="7" type="ORF">HMPREF0877_0817</name>
</gene>
<feature type="transmembrane region" description="Helical" evidence="6">
    <location>
        <begin position="108"/>
        <end position="126"/>
    </location>
</feature>
<feature type="transmembrane region" description="Helical" evidence="6">
    <location>
        <begin position="283"/>
        <end position="301"/>
    </location>
</feature>
<dbReference type="eggNOG" id="COG0861">
    <property type="taxonomic scope" value="Bacteria"/>
</dbReference>
<feature type="transmembrane region" description="Helical" evidence="6">
    <location>
        <begin position="253"/>
        <end position="271"/>
    </location>
</feature>
<organism evidence="7 8">
    <name type="scientific">Weissella paramesenteroides ATCC 33313</name>
    <dbReference type="NCBI Taxonomy" id="585506"/>
    <lineage>
        <taxon>Bacteria</taxon>
        <taxon>Bacillati</taxon>
        <taxon>Bacillota</taxon>
        <taxon>Bacilli</taxon>
        <taxon>Lactobacillales</taxon>
        <taxon>Lactobacillaceae</taxon>
        <taxon>Weissella</taxon>
    </lineage>
</organism>
<feature type="transmembrane region" description="Helical" evidence="6">
    <location>
        <begin position="35"/>
        <end position="56"/>
    </location>
</feature>
<keyword evidence="4 6" id="KW-1133">Transmembrane helix</keyword>
<evidence type="ECO:0000256" key="6">
    <source>
        <dbReference type="SAM" id="Phobius"/>
    </source>
</evidence>
<reference evidence="7 8" key="1">
    <citation type="submission" date="2009-04" db="EMBL/GenBank/DDBJ databases">
        <authorList>
            <person name="Qin X."/>
            <person name="Bachman B."/>
            <person name="Battles P."/>
            <person name="Bell A."/>
            <person name="Bess C."/>
            <person name="Bickham C."/>
            <person name="Chaboub L."/>
            <person name="Chen D."/>
            <person name="Coyle M."/>
            <person name="Deiros D.R."/>
            <person name="Dinh H."/>
            <person name="Forbes L."/>
            <person name="Fowler G."/>
            <person name="Francisco L."/>
            <person name="Fu Q."/>
            <person name="Gubbala S."/>
            <person name="Hale W."/>
            <person name="Han Y."/>
            <person name="Hemphill L."/>
            <person name="Highlander S.K."/>
            <person name="Hirani K."/>
            <person name="Hogues M."/>
            <person name="Jackson L."/>
            <person name="Jakkamsetti A."/>
            <person name="Javaid M."/>
            <person name="Jiang H."/>
            <person name="Korchina V."/>
            <person name="Kovar C."/>
            <person name="Lara F."/>
            <person name="Lee S."/>
            <person name="Mata R."/>
            <person name="Mathew T."/>
            <person name="Moen C."/>
            <person name="Morales K."/>
            <person name="Munidasa M."/>
            <person name="Nazareth L."/>
            <person name="Ngo R."/>
            <person name="Nguyen L."/>
            <person name="Okwuonu G."/>
            <person name="Ongeri F."/>
            <person name="Patil S."/>
            <person name="Petrosino J."/>
            <person name="Pham C."/>
            <person name="Pham P."/>
            <person name="Pu L.-L."/>
            <person name="Puazo M."/>
            <person name="Raj R."/>
            <person name="Reid J."/>
            <person name="Rouhana J."/>
            <person name="Saada N."/>
            <person name="Shang Y."/>
            <person name="Simmons D."/>
            <person name="Thornton R."/>
            <person name="Warren J."/>
            <person name="Weissenberger G."/>
            <person name="Zhang J."/>
            <person name="Zhang L."/>
            <person name="Zhou C."/>
            <person name="Zhu D."/>
            <person name="Muzny D."/>
            <person name="Worley K."/>
            <person name="Gibbs R."/>
        </authorList>
    </citation>
    <scope>NUCLEOTIDE SEQUENCE [LARGE SCALE GENOMIC DNA]</scope>
    <source>
        <strain evidence="7 8">ATCC 33313</strain>
    </source>
</reference>
<name>C5RA22_WEIPA</name>